<dbReference type="AlphaFoldDB" id="A0A401LQV2"/>
<evidence type="ECO:0000313" key="2">
    <source>
        <dbReference type="Proteomes" id="UP000288079"/>
    </source>
</evidence>
<proteinExistence type="predicted"/>
<accession>A0A401LQV2</accession>
<name>A0A401LQV2_9BACE</name>
<keyword evidence="2" id="KW-1185">Reference proteome</keyword>
<dbReference type="EMBL" id="BHWB01000002">
    <property type="protein sequence ID" value="GCB33938.1"/>
    <property type="molecule type" value="Genomic_DNA"/>
</dbReference>
<sequence length="132" mass="14877">MNLITPKLKDSILRDFVISEDVPIDIEYDEFASKYSTSSDRLCMILEQFEAMNLIKLTPCIGSCFIQVTAYAHYYISHGGFTAQEEILKANIEKLGLELETLSKQLEPNLLDKAEKIVSLGSNILNALNLFL</sequence>
<dbReference type="OrthoDB" id="1050109at2"/>
<dbReference type="RefSeq" id="WP_125040206.1">
    <property type="nucleotide sequence ID" value="NZ_BHWB01000002.1"/>
</dbReference>
<comment type="caution">
    <text evidence="1">The sequence shown here is derived from an EMBL/GenBank/DDBJ whole genome shotgun (WGS) entry which is preliminary data.</text>
</comment>
<gene>
    <name evidence="1" type="ORF">KGMB02408_08830</name>
</gene>
<evidence type="ECO:0000313" key="1">
    <source>
        <dbReference type="EMBL" id="GCB33938.1"/>
    </source>
</evidence>
<organism evidence="1 2">
    <name type="scientific">Bacteroides faecalis</name>
    <dbReference type="NCBI Taxonomy" id="2447885"/>
    <lineage>
        <taxon>Bacteria</taxon>
        <taxon>Pseudomonadati</taxon>
        <taxon>Bacteroidota</taxon>
        <taxon>Bacteroidia</taxon>
        <taxon>Bacteroidales</taxon>
        <taxon>Bacteroidaceae</taxon>
        <taxon>Bacteroides</taxon>
    </lineage>
</organism>
<protein>
    <submittedName>
        <fullName evidence="1">Uncharacterized protein</fullName>
    </submittedName>
</protein>
<reference evidence="1 2" key="1">
    <citation type="submission" date="2018-10" db="EMBL/GenBank/DDBJ databases">
        <title>Draft Genome Sequence of Bacteroides sp. KCTC 15687.</title>
        <authorList>
            <person name="Yu S.Y."/>
            <person name="Kim J.S."/>
            <person name="Oh B.S."/>
            <person name="Park S.H."/>
            <person name="Kang S.W."/>
            <person name="Park J.E."/>
            <person name="Choi S.H."/>
            <person name="Han K.I."/>
            <person name="Lee K.C."/>
            <person name="Eom M.K."/>
            <person name="Suh M.K."/>
            <person name="Lee D.H."/>
            <person name="Yoon H."/>
            <person name="Kim B."/>
            <person name="Yang S.J."/>
            <person name="Lee J.S."/>
            <person name="Lee J.H."/>
        </authorList>
    </citation>
    <scope>NUCLEOTIDE SEQUENCE [LARGE SCALE GENOMIC DNA]</scope>
    <source>
        <strain evidence="1 2">KCTC 15687</strain>
    </source>
</reference>
<dbReference type="Proteomes" id="UP000288079">
    <property type="component" value="Unassembled WGS sequence"/>
</dbReference>